<feature type="region of interest" description="Disordered" evidence="1">
    <location>
        <begin position="44"/>
        <end position="86"/>
    </location>
</feature>
<protein>
    <recommendedName>
        <fullName evidence="4">Stage III sporulation protein AH</fullName>
    </recommendedName>
</protein>
<accession>K6NY75</accession>
<sequence>MTKAQAASPARFLVFLVVVAVVFAYIAAKWDDFNHQSALYDGSSGVASWDQQGTGTADLSGGPSGEPGSTGLPGGEAGAGATGSQAGAVPDVEAGSFAELRVQRTAIYDRQIEQLQAIAGDPNASASAREQAQQALVQLTQRQGVEQQIEQLIKSKGYEDAVVFVYDQAAIVVVKADRFAQADAARIADIVRQVTGIGYEGIRIVTRNS</sequence>
<dbReference type="OrthoDB" id="1680784at2"/>
<dbReference type="Gene3D" id="1.10.287.4300">
    <property type="entry name" value="Stage III sporulation protein AH-like"/>
    <property type="match status" value="1"/>
</dbReference>
<feature type="compositionally biased region" description="Polar residues" evidence="1">
    <location>
        <begin position="45"/>
        <end position="57"/>
    </location>
</feature>
<dbReference type="Proteomes" id="UP000005710">
    <property type="component" value="Unassembled WGS sequence"/>
</dbReference>
<dbReference type="InterPro" id="IPR024232">
    <property type="entry name" value="SpoIIIAH"/>
</dbReference>
<comment type="caution">
    <text evidence="2">The sequence shown here is derived from an EMBL/GenBank/DDBJ whole genome shotgun (WGS) entry which is preliminary data.</text>
</comment>
<keyword evidence="3" id="KW-1185">Reference proteome</keyword>
<evidence type="ECO:0000256" key="1">
    <source>
        <dbReference type="SAM" id="MobiDB-lite"/>
    </source>
</evidence>
<feature type="compositionally biased region" description="Gly residues" evidence="1">
    <location>
        <begin position="71"/>
        <end position="81"/>
    </location>
</feature>
<dbReference type="HOGENOM" id="CLU_1325842_0_0_9"/>
<dbReference type="Pfam" id="PF12685">
    <property type="entry name" value="SpoIIIAH"/>
    <property type="match status" value="1"/>
</dbReference>
<evidence type="ECO:0008006" key="4">
    <source>
        <dbReference type="Google" id="ProtNLM"/>
    </source>
</evidence>
<dbReference type="STRING" id="867903.ThesuDRAFT_00069"/>
<evidence type="ECO:0000313" key="2">
    <source>
        <dbReference type="EMBL" id="EKP93825.1"/>
    </source>
</evidence>
<dbReference type="InterPro" id="IPR038503">
    <property type="entry name" value="SpoIIIAH_sf"/>
</dbReference>
<gene>
    <name evidence="2" type="ORF">ThesuDRAFT_00069</name>
</gene>
<proteinExistence type="predicted"/>
<dbReference type="AlphaFoldDB" id="K6NY75"/>
<reference evidence="2" key="1">
    <citation type="submission" date="2010-10" db="EMBL/GenBank/DDBJ databases">
        <authorList>
            <consortium name="US DOE Joint Genome Institute (JGI-PGF)"/>
            <person name="Lucas S."/>
            <person name="Copeland A."/>
            <person name="Lapidus A."/>
            <person name="Bruce D."/>
            <person name="Goodwin L."/>
            <person name="Pitluck S."/>
            <person name="Kyrpides N."/>
            <person name="Mavromatis K."/>
            <person name="Detter J.C."/>
            <person name="Han C."/>
            <person name="Land M."/>
            <person name="Hauser L."/>
            <person name="Markowitz V."/>
            <person name="Cheng J.-F."/>
            <person name="Hugenholtz P."/>
            <person name="Woyke T."/>
            <person name="Wu D."/>
            <person name="Pukall R."/>
            <person name="Wahrenburg C."/>
            <person name="Brambilla E."/>
            <person name="Klenk H.-P."/>
            <person name="Eisen J.A."/>
        </authorList>
    </citation>
    <scope>NUCLEOTIDE SEQUENCE [LARGE SCALE GENOMIC DNA]</scope>
    <source>
        <strain evidence="2">DSM 13965</strain>
    </source>
</reference>
<name>K6NY75_9FIRM</name>
<organism evidence="2 3">
    <name type="scientific">Thermaerobacter subterraneus DSM 13965</name>
    <dbReference type="NCBI Taxonomy" id="867903"/>
    <lineage>
        <taxon>Bacteria</taxon>
        <taxon>Bacillati</taxon>
        <taxon>Bacillota</taxon>
        <taxon>Clostridia</taxon>
        <taxon>Eubacteriales</taxon>
        <taxon>Clostridiales Family XVII. Incertae Sedis</taxon>
        <taxon>Thermaerobacter</taxon>
    </lineage>
</organism>
<evidence type="ECO:0000313" key="3">
    <source>
        <dbReference type="Proteomes" id="UP000005710"/>
    </source>
</evidence>
<dbReference type="EMBL" id="AENY02000004">
    <property type="protein sequence ID" value="EKP93825.1"/>
    <property type="molecule type" value="Genomic_DNA"/>
</dbReference>
<reference evidence="2" key="2">
    <citation type="submission" date="2012-10" db="EMBL/GenBank/DDBJ databases">
        <title>Improved high-quality draft of Thermaerobacter subterraneus C21, DSM 13965.</title>
        <authorList>
            <consortium name="DOE Joint Genome Institute"/>
            <person name="Eisen J."/>
            <person name="Huntemann M."/>
            <person name="Wei C.-L."/>
            <person name="Han J."/>
            <person name="Detter J.C."/>
            <person name="Han C."/>
            <person name="Tapia R."/>
            <person name="Chen A."/>
            <person name="Kyrpides N."/>
            <person name="Mavromatis K."/>
            <person name="Markowitz V."/>
            <person name="Szeto E."/>
            <person name="Ivanova N."/>
            <person name="Mikhailova N."/>
            <person name="Ovchinnikova G."/>
            <person name="Pagani I."/>
            <person name="Pati A."/>
            <person name="Goodwin L."/>
            <person name="Nordberg H.P."/>
            <person name="Cantor M.N."/>
            <person name="Hua S.X."/>
            <person name="Woyke T."/>
            <person name="Eisen J."/>
            <person name="Klenk H.-P."/>
        </authorList>
    </citation>
    <scope>NUCLEOTIDE SEQUENCE [LARGE SCALE GENOMIC DNA]</scope>
    <source>
        <strain evidence="2">DSM 13965</strain>
    </source>
</reference>
<dbReference type="RefSeq" id="WP_006904771.1">
    <property type="nucleotide sequence ID" value="NZ_JH976536.1"/>
</dbReference>